<proteinExistence type="predicted"/>
<gene>
    <name evidence="2" type="ORF">SAMN05444583_13450</name>
</gene>
<evidence type="ECO:0000313" key="2">
    <source>
        <dbReference type="EMBL" id="SEM37382.1"/>
    </source>
</evidence>
<dbReference type="InterPro" id="IPR046498">
    <property type="entry name" value="Rv1476-like"/>
</dbReference>
<evidence type="ECO:0008006" key="4">
    <source>
        <dbReference type="Google" id="ProtNLM"/>
    </source>
</evidence>
<dbReference type="Pfam" id="PF20381">
    <property type="entry name" value="Rv1476"/>
    <property type="match status" value="1"/>
</dbReference>
<evidence type="ECO:0000313" key="3">
    <source>
        <dbReference type="Proteomes" id="UP000198677"/>
    </source>
</evidence>
<reference evidence="3" key="1">
    <citation type="submission" date="2016-10" db="EMBL/GenBank/DDBJ databases">
        <authorList>
            <person name="Varghese N."/>
            <person name="Submissions S."/>
        </authorList>
    </citation>
    <scope>NUCLEOTIDE SEQUENCE [LARGE SCALE GENOMIC DNA]</scope>
    <source>
        <strain evidence="3">DSM 44675</strain>
    </source>
</reference>
<keyword evidence="3" id="KW-1185">Reference proteome</keyword>
<dbReference type="EMBL" id="FOAW01000034">
    <property type="protein sequence ID" value="SEM37382.1"/>
    <property type="molecule type" value="Genomic_DNA"/>
</dbReference>
<accession>A0A1H7XTW8</accession>
<protein>
    <recommendedName>
        <fullName evidence="4">TPM domain-containing protein</fullName>
    </recommendedName>
</protein>
<keyword evidence="1" id="KW-0472">Membrane</keyword>
<dbReference type="OrthoDB" id="4543462at2"/>
<sequence>MPAALTSAFRPVLADVPPDIGIDAILVDVRDDGVSAPASDVDGLRSVVDRAERDGIELSVVALAENPARDSQLRDIATEVGHQEGGTVLVLSPSWVGTYSDTLSRVTVEDAQDKAYTGNAVASADNFLGAITQPDPPYGLITAALVVLVGGVAAVGFWVRSRRSAAPVDGKIDAR</sequence>
<evidence type="ECO:0000256" key="1">
    <source>
        <dbReference type="SAM" id="Phobius"/>
    </source>
</evidence>
<name>A0A1H7XTW8_9NOCA</name>
<keyword evidence="1" id="KW-0812">Transmembrane</keyword>
<organism evidence="2 3">
    <name type="scientific">Rhodococcus maanshanensis</name>
    <dbReference type="NCBI Taxonomy" id="183556"/>
    <lineage>
        <taxon>Bacteria</taxon>
        <taxon>Bacillati</taxon>
        <taxon>Actinomycetota</taxon>
        <taxon>Actinomycetes</taxon>
        <taxon>Mycobacteriales</taxon>
        <taxon>Nocardiaceae</taxon>
        <taxon>Rhodococcus</taxon>
    </lineage>
</organism>
<dbReference type="AlphaFoldDB" id="A0A1H7XTW8"/>
<keyword evidence="1" id="KW-1133">Transmembrane helix</keyword>
<dbReference type="Proteomes" id="UP000198677">
    <property type="component" value="Unassembled WGS sequence"/>
</dbReference>
<dbReference type="RefSeq" id="WP_072751981.1">
    <property type="nucleotide sequence ID" value="NZ_FOAW01000034.1"/>
</dbReference>
<feature type="transmembrane region" description="Helical" evidence="1">
    <location>
        <begin position="138"/>
        <end position="159"/>
    </location>
</feature>